<accession>A0ACC2HHP4</accession>
<dbReference type="Proteomes" id="UP001157502">
    <property type="component" value="Chromosome 2"/>
</dbReference>
<evidence type="ECO:0000313" key="1">
    <source>
        <dbReference type="EMBL" id="KAJ8015200.1"/>
    </source>
</evidence>
<gene>
    <name evidence="1" type="ORF">DPEC_G00023670</name>
</gene>
<name>A0ACC2HHP4_DALPE</name>
<reference evidence="1" key="1">
    <citation type="submission" date="2021-05" db="EMBL/GenBank/DDBJ databases">
        <authorList>
            <person name="Pan Q."/>
            <person name="Jouanno E."/>
            <person name="Zahm M."/>
            <person name="Klopp C."/>
            <person name="Cabau C."/>
            <person name="Louis A."/>
            <person name="Berthelot C."/>
            <person name="Parey E."/>
            <person name="Roest Crollius H."/>
            <person name="Montfort J."/>
            <person name="Robinson-Rechavi M."/>
            <person name="Bouchez O."/>
            <person name="Lampietro C."/>
            <person name="Lopez Roques C."/>
            <person name="Donnadieu C."/>
            <person name="Postlethwait J."/>
            <person name="Bobe J."/>
            <person name="Dillon D."/>
            <person name="Chandos A."/>
            <person name="von Hippel F."/>
            <person name="Guiguen Y."/>
        </authorList>
    </citation>
    <scope>NUCLEOTIDE SEQUENCE</scope>
    <source>
        <strain evidence="1">YG-Jan2019</strain>
    </source>
</reference>
<sequence length="136" mass="16046">MTARGARGQWPGESQNSRSRQSSSRSRRTPRPLPPIYWHVSELTASRIFDAIRSHIPFMTCSDMDSNRVPREKIQCLRIELIHQVYNMLRDSTIERWKLSRNSKSEPTWKHLCTIHTDIDSLLEGELLFFERVIEH</sequence>
<evidence type="ECO:0000313" key="2">
    <source>
        <dbReference type="Proteomes" id="UP001157502"/>
    </source>
</evidence>
<protein>
    <submittedName>
        <fullName evidence="1">Uncharacterized protein</fullName>
    </submittedName>
</protein>
<proteinExistence type="predicted"/>
<keyword evidence="2" id="KW-1185">Reference proteome</keyword>
<comment type="caution">
    <text evidence="1">The sequence shown here is derived from an EMBL/GenBank/DDBJ whole genome shotgun (WGS) entry which is preliminary data.</text>
</comment>
<organism evidence="1 2">
    <name type="scientific">Dallia pectoralis</name>
    <name type="common">Alaska blackfish</name>
    <dbReference type="NCBI Taxonomy" id="75939"/>
    <lineage>
        <taxon>Eukaryota</taxon>
        <taxon>Metazoa</taxon>
        <taxon>Chordata</taxon>
        <taxon>Craniata</taxon>
        <taxon>Vertebrata</taxon>
        <taxon>Euteleostomi</taxon>
        <taxon>Actinopterygii</taxon>
        <taxon>Neopterygii</taxon>
        <taxon>Teleostei</taxon>
        <taxon>Protacanthopterygii</taxon>
        <taxon>Esociformes</taxon>
        <taxon>Umbridae</taxon>
        <taxon>Dallia</taxon>
    </lineage>
</organism>
<dbReference type="EMBL" id="CM055729">
    <property type="protein sequence ID" value="KAJ8015200.1"/>
    <property type="molecule type" value="Genomic_DNA"/>
</dbReference>